<keyword evidence="3" id="KW-1185">Reference proteome</keyword>
<organism evidence="2 3">
    <name type="scientific">Ficus carica</name>
    <name type="common">Common fig</name>
    <dbReference type="NCBI Taxonomy" id="3494"/>
    <lineage>
        <taxon>Eukaryota</taxon>
        <taxon>Viridiplantae</taxon>
        <taxon>Streptophyta</taxon>
        <taxon>Embryophyta</taxon>
        <taxon>Tracheophyta</taxon>
        <taxon>Spermatophyta</taxon>
        <taxon>Magnoliopsida</taxon>
        <taxon>eudicotyledons</taxon>
        <taxon>Gunneridae</taxon>
        <taxon>Pentapetalae</taxon>
        <taxon>rosids</taxon>
        <taxon>fabids</taxon>
        <taxon>Rosales</taxon>
        <taxon>Moraceae</taxon>
        <taxon>Ficeae</taxon>
        <taxon>Ficus</taxon>
    </lineage>
</organism>
<name>A0AA88D1J1_FICCA</name>
<dbReference type="EMBL" id="BTGU01000001">
    <property type="protein sequence ID" value="GMN24324.1"/>
    <property type="molecule type" value="Genomic_DNA"/>
</dbReference>
<dbReference type="AlphaFoldDB" id="A0AA88D1J1"/>
<sequence>MVMKAALHARHFRALKTLSHRPVVKLVGIWVEPVHEQGVNERRNSKWGSTRRELPNRTPDEMMGGISEAVLERNLVGG</sequence>
<gene>
    <name evidence="2" type="ORF">TIFTF001_000523</name>
</gene>
<dbReference type="Proteomes" id="UP001187192">
    <property type="component" value="Unassembled WGS sequence"/>
</dbReference>
<evidence type="ECO:0000313" key="3">
    <source>
        <dbReference type="Proteomes" id="UP001187192"/>
    </source>
</evidence>
<evidence type="ECO:0000313" key="2">
    <source>
        <dbReference type="EMBL" id="GMN24324.1"/>
    </source>
</evidence>
<evidence type="ECO:0000256" key="1">
    <source>
        <dbReference type="SAM" id="MobiDB-lite"/>
    </source>
</evidence>
<comment type="caution">
    <text evidence="2">The sequence shown here is derived from an EMBL/GenBank/DDBJ whole genome shotgun (WGS) entry which is preliminary data.</text>
</comment>
<accession>A0AA88D1J1</accession>
<protein>
    <submittedName>
        <fullName evidence="2">Uncharacterized protein</fullName>
    </submittedName>
</protein>
<proteinExistence type="predicted"/>
<feature type="region of interest" description="Disordered" evidence="1">
    <location>
        <begin position="40"/>
        <end position="62"/>
    </location>
</feature>
<reference evidence="2" key="1">
    <citation type="submission" date="2023-07" db="EMBL/GenBank/DDBJ databases">
        <title>draft genome sequence of fig (Ficus carica).</title>
        <authorList>
            <person name="Takahashi T."/>
            <person name="Nishimura K."/>
        </authorList>
    </citation>
    <scope>NUCLEOTIDE SEQUENCE</scope>
</reference>
<feature type="compositionally biased region" description="Basic and acidic residues" evidence="1">
    <location>
        <begin position="40"/>
        <end position="60"/>
    </location>
</feature>